<evidence type="ECO:0000313" key="2">
    <source>
        <dbReference type="Proteomes" id="UP000501891"/>
    </source>
</evidence>
<proteinExistence type="predicted"/>
<sequence>MMWGILAVAVPVLLFAGWHGVNAMRLEGLKRELGMPVDFNRLVLGWKPNQYLLAPPGTTAQATPHAEAPTFPIPAERLRDLLLAAATAEPRAQVLYRSNDGLRFTVMQQTALMRFPDFVSVEVRPVPGGSTVLAYSRSVYGIRDFGVNQKRVEGWLAEVKAQAGL</sequence>
<dbReference type="InterPro" id="IPR010865">
    <property type="entry name" value="DUF1499"/>
</dbReference>
<dbReference type="EMBL" id="CP051775">
    <property type="protein sequence ID" value="QJE72725.1"/>
    <property type="molecule type" value="Genomic_DNA"/>
</dbReference>
<evidence type="ECO:0000313" key="1">
    <source>
        <dbReference type="EMBL" id="QJE72725.1"/>
    </source>
</evidence>
<reference evidence="1" key="1">
    <citation type="submission" date="2020-04" db="EMBL/GenBank/DDBJ databases">
        <title>A desert anoxygenic phototrophic bacterium fixes CO2 using RubisCO under aerobic conditions.</title>
        <authorList>
            <person name="Tang K."/>
        </authorList>
    </citation>
    <scope>NUCLEOTIDE SEQUENCE [LARGE SCALE GENOMIC DNA]</scope>
    <source>
        <strain evidence="1">MIMtkB3</strain>
    </source>
</reference>
<organism evidence="1 2">
    <name type="scientific">Aerophototrophica crusticola</name>
    <dbReference type="NCBI Taxonomy" id="1709002"/>
    <lineage>
        <taxon>Bacteria</taxon>
        <taxon>Pseudomonadati</taxon>
        <taxon>Pseudomonadota</taxon>
        <taxon>Alphaproteobacteria</taxon>
        <taxon>Rhodospirillales</taxon>
        <taxon>Rhodospirillaceae</taxon>
        <taxon>Aerophototrophica</taxon>
    </lineage>
</organism>
<dbReference type="Pfam" id="PF07386">
    <property type="entry name" value="DUF1499"/>
    <property type="match status" value="1"/>
</dbReference>
<gene>
    <name evidence="1" type="ORF">HHL28_06135</name>
</gene>
<accession>A0A858R5R7</accession>
<name>A0A858R5R7_9PROT</name>
<keyword evidence="2" id="KW-1185">Reference proteome</keyword>
<dbReference type="KEGG" id="acru:HHL28_06135"/>
<protein>
    <submittedName>
        <fullName evidence="1">DUF1499 domain-containing protein</fullName>
    </submittedName>
</protein>
<dbReference type="AlphaFoldDB" id="A0A858R5R7"/>
<dbReference type="Proteomes" id="UP000501891">
    <property type="component" value="Chromosome"/>
</dbReference>